<dbReference type="NCBIfam" id="TIGR00751">
    <property type="entry name" value="menA"/>
    <property type="match status" value="1"/>
</dbReference>
<feature type="transmembrane region" description="Helical" evidence="8">
    <location>
        <begin position="303"/>
        <end position="323"/>
    </location>
</feature>
<evidence type="ECO:0000313" key="11">
    <source>
        <dbReference type="EMBL" id="QSY56864.1"/>
    </source>
</evidence>
<dbReference type="PANTHER" id="PTHR13929">
    <property type="entry name" value="1,4-DIHYDROXY-2-NAPHTHOATE OCTAPRENYLTRANSFERASE"/>
    <property type="match status" value="1"/>
</dbReference>
<dbReference type="GO" id="GO:0005886">
    <property type="term" value="C:plasma membrane"/>
    <property type="evidence" value="ECO:0007669"/>
    <property type="project" value="UniProtKB-SubCell"/>
</dbReference>
<feature type="transmembrane region" description="Helical" evidence="8">
    <location>
        <begin position="63"/>
        <end position="84"/>
    </location>
</feature>
<feature type="transmembrane region" description="Helical" evidence="8">
    <location>
        <begin position="204"/>
        <end position="226"/>
    </location>
</feature>
<comment type="subcellular location">
    <subcellularLocation>
        <location evidence="8">Cell membrane</location>
        <topology evidence="8">Multi-pass membrane protein</topology>
    </subcellularLocation>
    <subcellularLocation>
        <location evidence="1">Membrane</location>
        <topology evidence="1">Multi-pass membrane protein</topology>
    </subcellularLocation>
</comment>
<feature type="transmembrane region" description="Helical" evidence="8">
    <location>
        <begin position="123"/>
        <end position="142"/>
    </location>
</feature>
<organism evidence="10 12">
    <name type="scientific">Bifidobacterium imperatoris</name>
    <dbReference type="NCBI Taxonomy" id="2020965"/>
    <lineage>
        <taxon>Bacteria</taxon>
        <taxon>Bacillati</taxon>
        <taxon>Actinomycetota</taxon>
        <taxon>Actinomycetes</taxon>
        <taxon>Bifidobacteriales</taxon>
        <taxon>Bifidobacteriaceae</taxon>
        <taxon>Bifidobacterium</taxon>
    </lineage>
</organism>
<evidence type="ECO:0000256" key="1">
    <source>
        <dbReference type="ARBA" id="ARBA00004141"/>
    </source>
</evidence>
<evidence type="ECO:0000256" key="8">
    <source>
        <dbReference type="HAMAP-Rule" id="MF_01937"/>
    </source>
</evidence>
<comment type="similarity">
    <text evidence="8">Belongs to the MenA family. Type 1 subfamily.</text>
</comment>
<dbReference type="Proteomes" id="UP000663067">
    <property type="component" value="Chromosome"/>
</dbReference>
<keyword evidence="6 8" id="KW-1133">Transmembrane helix</keyword>
<reference evidence="11 13" key="2">
    <citation type="submission" date="2021-03" db="EMBL/GenBank/DDBJ databases">
        <title>Genome sequencing of Bifidobacterium imperatoris JCM 32708.</title>
        <authorList>
            <person name="Kim J."/>
        </authorList>
    </citation>
    <scope>NUCLEOTIDE SEQUENCE [LARGE SCALE GENOMIC DNA]</scope>
    <source>
        <strain evidence="11 13">JCM 32708</strain>
    </source>
</reference>
<dbReference type="Gene3D" id="1.20.120.1780">
    <property type="entry name" value="UbiA prenyltransferase"/>
    <property type="match status" value="1"/>
</dbReference>
<protein>
    <recommendedName>
        <fullName evidence="8 9">1,4-dihydroxy-2-naphthoate octaprenyltransferase</fullName>
        <shortName evidence="8">DHNA-octaprenyltransferase</shortName>
        <ecNumber evidence="8 9">2.5.1.74</ecNumber>
    </recommendedName>
</protein>
<dbReference type="HAMAP" id="MF_01937">
    <property type="entry name" value="MenA_1"/>
    <property type="match status" value="1"/>
</dbReference>
<keyword evidence="7 8" id="KW-0472">Membrane</keyword>
<evidence type="ECO:0000256" key="2">
    <source>
        <dbReference type="ARBA" id="ARBA00022428"/>
    </source>
</evidence>
<dbReference type="Gene3D" id="1.10.357.140">
    <property type="entry name" value="UbiA prenyltransferase"/>
    <property type="match status" value="1"/>
</dbReference>
<dbReference type="AlphaFoldDB" id="A0A2N5ISK8"/>
<dbReference type="InterPro" id="IPR000537">
    <property type="entry name" value="UbiA_prenyltransferase"/>
</dbReference>
<evidence type="ECO:0000256" key="6">
    <source>
        <dbReference type="ARBA" id="ARBA00022989"/>
    </source>
</evidence>
<dbReference type="EMBL" id="CP071591">
    <property type="protein sequence ID" value="QSY56864.1"/>
    <property type="molecule type" value="Genomic_DNA"/>
</dbReference>
<dbReference type="UniPathway" id="UPA00079">
    <property type="reaction ID" value="UER00168"/>
</dbReference>
<reference evidence="10 12" key="1">
    <citation type="submission" date="2017-07" db="EMBL/GenBank/DDBJ databases">
        <title>Bifidobacterium novel species.</title>
        <authorList>
            <person name="Lugli G.A."/>
            <person name="Milani C."/>
            <person name="Duranti S."/>
            <person name="Mangifesta M."/>
        </authorList>
    </citation>
    <scope>NUCLEOTIDE SEQUENCE [LARGE SCALE GENOMIC DNA]</scope>
    <source>
        <strain evidence="10 12">45</strain>
    </source>
</reference>
<evidence type="ECO:0000256" key="3">
    <source>
        <dbReference type="ARBA" id="ARBA00022475"/>
    </source>
</evidence>
<dbReference type="RefSeq" id="WP_101625728.1">
    <property type="nucleotide sequence ID" value="NZ_CP071591.1"/>
</dbReference>
<dbReference type="EC" id="2.5.1.74" evidence="8 9"/>
<evidence type="ECO:0000256" key="5">
    <source>
        <dbReference type="ARBA" id="ARBA00022692"/>
    </source>
</evidence>
<dbReference type="GO" id="GO:0046428">
    <property type="term" value="F:1,4-dihydroxy-2-naphthoate polyprenyltransferase activity"/>
    <property type="evidence" value="ECO:0007669"/>
    <property type="project" value="UniProtKB-UniRule"/>
</dbReference>
<proteinExistence type="inferred from homology"/>
<dbReference type="GO" id="GO:0009234">
    <property type="term" value="P:menaquinone biosynthetic process"/>
    <property type="evidence" value="ECO:0007669"/>
    <property type="project" value="UniProtKB-UniRule"/>
</dbReference>
<feature type="transmembrane region" description="Helical" evidence="8">
    <location>
        <begin position="172"/>
        <end position="192"/>
    </location>
</feature>
<dbReference type="Proteomes" id="UP000234855">
    <property type="component" value="Unassembled WGS sequence"/>
</dbReference>
<dbReference type="PIRSF" id="PIRSF005355">
    <property type="entry name" value="UBIAD1"/>
    <property type="match status" value="1"/>
</dbReference>
<dbReference type="GO" id="GO:0042371">
    <property type="term" value="P:vitamin K biosynthetic process"/>
    <property type="evidence" value="ECO:0007669"/>
    <property type="project" value="TreeGrafter"/>
</dbReference>
<evidence type="ECO:0000256" key="7">
    <source>
        <dbReference type="ARBA" id="ARBA00023136"/>
    </source>
</evidence>
<feature type="transmembrane region" description="Helical" evidence="8">
    <location>
        <begin position="148"/>
        <end position="165"/>
    </location>
</feature>
<dbReference type="PANTHER" id="PTHR13929:SF0">
    <property type="entry name" value="UBIA PRENYLTRANSFERASE DOMAIN-CONTAINING PROTEIN 1"/>
    <property type="match status" value="1"/>
</dbReference>
<dbReference type="InterPro" id="IPR026046">
    <property type="entry name" value="UBIAD1"/>
</dbReference>
<keyword evidence="4 8" id="KW-0808">Transferase</keyword>
<evidence type="ECO:0000256" key="9">
    <source>
        <dbReference type="NCBIfam" id="TIGR00751"/>
    </source>
</evidence>
<keyword evidence="2 8" id="KW-0474">Menaquinone biosynthesis</keyword>
<evidence type="ECO:0000313" key="12">
    <source>
        <dbReference type="Proteomes" id="UP000234855"/>
    </source>
</evidence>
<keyword evidence="5 8" id="KW-0812">Transmembrane</keyword>
<gene>
    <name evidence="8 11" type="primary">menA</name>
    <name evidence="11" type="ORF">BLI708_06145</name>
    <name evidence="10" type="ORF">Tam1G_1056</name>
</gene>
<sequence>MDLRLWLSGLRPKTLPASIAPVLVGAALASRHIDQLGACIDISPVPQACVANRAIVEPLRAHFWPVAILCMLVAIFLQIAVNFANDYSDGVRGTDEGRNSAESENGRASKPQRLVASGVPPKHVLIAAGVAAALAAVCGLAAVIISQAWWLLAVGAASLIAGWFYTGGKHPYGYAGLGELAVFLFFGLAAVLGTEYALSGTVDALAVAAAICCGLNAAMLLMVNNLRDIESDSKHGKRTLAVRMGRDHAITMLMVCCILAWALGLFLCMYLWMPWGGILLLSGIAVPIRMVSSVPKHQFRTALSDAGFQTLLFAVVTAISAIIA</sequence>
<name>A0A2N5ISK8_9BIFI</name>
<dbReference type="CDD" id="cd13962">
    <property type="entry name" value="PT_UbiA_UBIAD1"/>
    <property type="match status" value="1"/>
</dbReference>
<dbReference type="Pfam" id="PF01040">
    <property type="entry name" value="UbiA"/>
    <property type="match status" value="1"/>
</dbReference>
<keyword evidence="3 8" id="KW-1003">Cell membrane</keyword>
<dbReference type="InterPro" id="IPR044878">
    <property type="entry name" value="UbiA_sf"/>
</dbReference>
<dbReference type="InterPro" id="IPR004657">
    <property type="entry name" value="MenA"/>
</dbReference>
<comment type="catalytic activity">
    <reaction evidence="8">
        <text>an all-trans-polyprenyl diphosphate + 1,4-dihydroxy-2-naphthoate + H(+) = a 2-demethylmenaquinol + CO2 + diphosphate</text>
        <dbReference type="Rhea" id="RHEA:26478"/>
        <dbReference type="Rhea" id="RHEA-COMP:9563"/>
        <dbReference type="Rhea" id="RHEA-COMP:9564"/>
        <dbReference type="ChEBI" id="CHEBI:11173"/>
        <dbReference type="ChEBI" id="CHEBI:15378"/>
        <dbReference type="ChEBI" id="CHEBI:16526"/>
        <dbReference type="ChEBI" id="CHEBI:33019"/>
        <dbReference type="ChEBI" id="CHEBI:55437"/>
        <dbReference type="ChEBI" id="CHEBI:58914"/>
        <dbReference type="EC" id="2.5.1.74"/>
    </reaction>
</comment>
<dbReference type="EMBL" id="NMWV01000012">
    <property type="protein sequence ID" value="PLS24917.1"/>
    <property type="molecule type" value="Genomic_DNA"/>
</dbReference>
<evidence type="ECO:0000256" key="4">
    <source>
        <dbReference type="ARBA" id="ARBA00022679"/>
    </source>
</evidence>
<comment type="function">
    <text evidence="8">Conversion of 1,4-dihydroxy-2-naphthoate (DHNA) to demethylmenaquinone (DMK).</text>
</comment>
<comment type="pathway">
    <text evidence="8">Quinol/quinone metabolism; menaquinone biosynthesis; menaquinol from 1,4-dihydroxy-2-naphthoate: step 1/2.</text>
</comment>
<evidence type="ECO:0000313" key="13">
    <source>
        <dbReference type="Proteomes" id="UP000663067"/>
    </source>
</evidence>
<accession>A0A2N5ISK8</accession>
<evidence type="ECO:0000313" key="10">
    <source>
        <dbReference type="EMBL" id="PLS24917.1"/>
    </source>
</evidence>
<feature type="transmembrane region" description="Helical" evidence="8">
    <location>
        <begin position="247"/>
        <end position="266"/>
    </location>
</feature>
<keyword evidence="13" id="KW-1185">Reference proteome</keyword>